<accession>A0A1D6P3R1</accession>
<protein>
    <submittedName>
        <fullName evidence="1">Uncharacterized protein</fullName>
    </submittedName>
</protein>
<name>A0A1D6P3R1_MAIZE</name>
<dbReference type="EMBL" id="CM000785">
    <property type="protein sequence ID" value="AQL04606.1"/>
    <property type="molecule type" value="Genomic_DNA"/>
</dbReference>
<gene>
    <name evidence="1" type="ORF">ZEAMMB73_Zm00001d046582</name>
</gene>
<sequence>MSRRQCTSASTMVTRKLP</sequence>
<evidence type="ECO:0000313" key="1">
    <source>
        <dbReference type="EMBL" id="AQL04613.1"/>
    </source>
</evidence>
<dbReference type="AlphaFoldDB" id="A0A1D6P3R1"/>
<dbReference type="EMBL" id="CM000785">
    <property type="protein sequence ID" value="AQL04613.1"/>
    <property type="molecule type" value="Genomic_DNA"/>
</dbReference>
<proteinExistence type="predicted"/>
<reference evidence="1" key="1">
    <citation type="submission" date="2015-12" db="EMBL/GenBank/DDBJ databases">
        <title>Update maize B73 reference genome by single molecule sequencing technologies.</title>
        <authorList>
            <consortium name="Maize Genome Sequencing Project"/>
            <person name="Ware D."/>
        </authorList>
    </citation>
    <scope>NUCLEOTIDE SEQUENCE</scope>
    <source>
        <tissue evidence="1">Seedling</tissue>
    </source>
</reference>
<organism evidence="1">
    <name type="scientific">Zea mays</name>
    <name type="common">Maize</name>
    <dbReference type="NCBI Taxonomy" id="4577"/>
    <lineage>
        <taxon>Eukaryota</taxon>
        <taxon>Viridiplantae</taxon>
        <taxon>Streptophyta</taxon>
        <taxon>Embryophyta</taxon>
        <taxon>Tracheophyta</taxon>
        <taxon>Spermatophyta</taxon>
        <taxon>Magnoliopsida</taxon>
        <taxon>Liliopsida</taxon>
        <taxon>Poales</taxon>
        <taxon>Poaceae</taxon>
        <taxon>PACMAD clade</taxon>
        <taxon>Panicoideae</taxon>
        <taxon>Andropogonodae</taxon>
        <taxon>Andropogoneae</taxon>
        <taxon>Tripsacinae</taxon>
        <taxon>Zea</taxon>
    </lineage>
</organism>